<dbReference type="GO" id="GO:0006355">
    <property type="term" value="P:regulation of DNA-templated transcription"/>
    <property type="evidence" value="ECO:0007669"/>
    <property type="project" value="InterPro"/>
</dbReference>
<comment type="function">
    <text evidence="7">This protein is a positive regulator for the phosphate regulon. Transcription of this operon is positively regulated by PhoB and PhoR when phosphate is limited.</text>
</comment>
<dbReference type="PANTHER" id="PTHR48111">
    <property type="entry name" value="REGULATOR OF RPOS"/>
    <property type="match status" value="1"/>
</dbReference>
<dbReference type="PROSITE" id="PS50110">
    <property type="entry name" value="RESPONSE_REGULATORY"/>
    <property type="match status" value="1"/>
</dbReference>
<dbReference type="OrthoDB" id="9802426at2"/>
<organism evidence="12 13">
    <name type="scientific">Aliikangiella marina</name>
    <dbReference type="NCBI Taxonomy" id="1712262"/>
    <lineage>
        <taxon>Bacteria</taxon>
        <taxon>Pseudomonadati</taxon>
        <taxon>Pseudomonadota</taxon>
        <taxon>Gammaproteobacteria</taxon>
        <taxon>Oceanospirillales</taxon>
        <taxon>Pleioneaceae</taxon>
        <taxon>Aliikangiella</taxon>
    </lineage>
</organism>
<keyword evidence="13" id="KW-1185">Reference proteome</keyword>
<dbReference type="CDD" id="cd00383">
    <property type="entry name" value="trans_reg_C"/>
    <property type="match status" value="1"/>
</dbReference>
<dbReference type="SMART" id="SM00448">
    <property type="entry name" value="REC"/>
    <property type="match status" value="1"/>
</dbReference>
<evidence type="ECO:0000256" key="5">
    <source>
        <dbReference type="ARBA" id="ARBA00023125"/>
    </source>
</evidence>
<dbReference type="InterPro" id="IPR001789">
    <property type="entry name" value="Sig_transdc_resp-reg_receiver"/>
</dbReference>
<keyword evidence="5 9" id="KW-0238">DNA-binding</keyword>
<gene>
    <name evidence="12" type="ORF">FLL45_02125</name>
</gene>
<dbReference type="Proteomes" id="UP000317839">
    <property type="component" value="Unassembled WGS sequence"/>
</dbReference>
<evidence type="ECO:0000256" key="7">
    <source>
        <dbReference type="ARBA" id="ARBA00024735"/>
    </source>
</evidence>
<dbReference type="GO" id="GO:0000156">
    <property type="term" value="F:phosphorelay response regulator activity"/>
    <property type="evidence" value="ECO:0007669"/>
    <property type="project" value="TreeGrafter"/>
</dbReference>
<dbReference type="FunFam" id="1.10.10.10:FF:000018">
    <property type="entry name" value="DNA-binding response regulator ResD"/>
    <property type="match status" value="1"/>
</dbReference>
<accession>A0A545THR7</accession>
<dbReference type="Pfam" id="PF00486">
    <property type="entry name" value="Trans_reg_C"/>
    <property type="match status" value="1"/>
</dbReference>
<dbReference type="GO" id="GO:0005829">
    <property type="term" value="C:cytosol"/>
    <property type="evidence" value="ECO:0007669"/>
    <property type="project" value="TreeGrafter"/>
</dbReference>
<feature type="DNA-binding region" description="OmpR/PhoB-type" evidence="9">
    <location>
        <begin position="139"/>
        <end position="238"/>
    </location>
</feature>
<reference evidence="12 13" key="1">
    <citation type="submission" date="2019-06" db="EMBL/GenBank/DDBJ databases">
        <title>Draft genome of Aliikangiella marina GYP-15.</title>
        <authorList>
            <person name="Wang G."/>
        </authorList>
    </citation>
    <scope>NUCLEOTIDE SEQUENCE [LARGE SCALE GENOMIC DNA]</scope>
    <source>
        <strain evidence="12 13">GYP-15</strain>
    </source>
</reference>
<protein>
    <recommendedName>
        <fullName evidence="1">Phosphate regulon transcriptional regulatory protein PhoB</fullName>
    </recommendedName>
</protein>
<dbReference type="Pfam" id="PF00072">
    <property type="entry name" value="Response_reg"/>
    <property type="match status" value="1"/>
</dbReference>
<evidence type="ECO:0000256" key="9">
    <source>
        <dbReference type="PROSITE-ProRule" id="PRU01091"/>
    </source>
</evidence>
<evidence type="ECO:0000256" key="2">
    <source>
        <dbReference type="ARBA" id="ARBA00022553"/>
    </source>
</evidence>
<dbReference type="Gene3D" id="1.10.10.10">
    <property type="entry name" value="Winged helix-like DNA-binding domain superfamily/Winged helix DNA-binding domain"/>
    <property type="match status" value="1"/>
</dbReference>
<dbReference type="AlphaFoldDB" id="A0A545THR7"/>
<dbReference type="InterPro" id="IPR039420">
    <property type="entry name" value="WalR-like"/>
</dbReference>
<dbReference type="RefSeq" id="WP_142888137.1">
    <property type="nucleotide sequence ID" value="NZ_VIKR01000001.1"/>
</dbReference>
<dbReference type="SUPFAM" id="SSF52172">
    <property type="entry name" value="CheY-like"/>
    <property type="match status" value="1"/>
</dbReference>
<comment type="caution">
    <text evidence="12">The sequence shown here is derived from an EMBL/GenBank/DDBJ whole genome shotgun (WGS) entry which is preliminary data.</text>
</comment>
<dbReference type="SUPFAM" id="SSF46894">
    <property type="entry name" value="C-terminal effector domain of the bipartite response regulators"/>
    <property type="match status" value="1"/>
</dbReference>
<evidence type="ECO:0000256" key="6">
    <source>
        <dbReference type="ARBA" id="ARBA00023163"/>
    </source>
</evidence>
<evidence type="ECO:0000256" key="3">
    <source>
        <dbReference type="ARBA" id="ARBA00023012"/>
    </source>
</evidence>
<sequence>MSETDSILIVEDDKDIAELLKVNLEDLSFQCDTCDRGDQAVTQIANKHYALVVLDLTLPGLNGLEVCKKVREFNPQQPILMLTAKSSELDQIIGLEAGADDYMTKPFSIPALQARVRTRIRRSKSYFQSVINAHDKGESERHVVGDLSIDSTCREVKVHEARLDLTAREFDLLKHFATHPEQVFSRSQLLDCVWGYNHDGYEHTVNSHINRLRTKLQTAVGNNSIIQTVWGVGYKLKTENCFIHH</sequence>
<feature type="domain" description="Response regulatory" evidence="10">
    <location>
        <begin position="6"/>
        <end position="120"/>
    </location>
</feature>
<evidence type="ECO:0000256" key="4">
    <source>
        <dbReference type="ARBA" id="ARBA00023015"/>
    </source>
</evidence>
<keyword evidence="3" id="KW-0902">Two-component regulatory system</keyword>
<evidence type="ECO:0000313" key="12">
    <source>
        <dbReference type="EMBL" id="TQV76777.1"/>
    </source>
</evidence>
<evidence type="ECO:0000313" key="13">
    <source>
        <dbReference type="Proteomes" id="UP000317839"/>
    </source>
</evidence>
<dbReference type="SMART" id="SM00862">
    <property type="entry name" value="Trans_reg_C"/>
    <property type="match status" value="1"/>
</dbReference>
<proteinExistence type="predicted"/>
<dbReference type="InterPro" id="IPR001867">
    <property type="entry name" value="OmpR/PhoB-type_DNA-bd"/>
</dbReference>
<dbReference type="GO" id="GO:0032993">
    <property type="term" value="C:protein-DNA complex"/>
    <property type="evidence" value="ECO:0007669"/>
    <property type="project" value="TreeGrafter"/>
</dbReference>
<dbReference type="InterPro" id="IPR011006">
    <property type="entry name" value="CheY-like_superfamily"/>
</dbReference>
<dbReference type="InterPro" id="IPR036388">
    <property type="entry name" value="WH-like_DNA-bd_sf"/>
</dbReference>
<dbReference type="FunFam" id="3.40.50.2300:FF:000001">
    <property type="entry name" value="DNA-binding response regulator PhoB"/>
    <property type="match status" value="1"/>
</dbReference>
<feature type="modified residue" description="4-aspartylphosphate" evidence="8">
    <location>
        <position position="55"/>
    </location>
</feature>
<keyword evidence="6" id="KW-0804">Transcription</keyword>
<dbReference type="EMBL" id="VIKR01000001">
    <property type="protein sequence ID" value="TQV76777.1"/>
    <property type="molecule type" value="Genomic_DNA"/>
</dbReference>
<dbReference type="PANTHER" id="PTHR48111:SF1">
    <property type="entry name" value="TWO-COMPONENT RESPONSE REGULATOR ORR33"/>
    <property type="match status" value="1"/>
</dbReference>
<evidence type="ECO:0000259" key="11">
    <source>
        <dbReference type="PROSITE" id="PS51755"/>
    </source>
</evidence>
<dbReference type="Gene3D" id="6.10.250.690">
    <property type="match status" value="1"/>
</dbReference>
<feature type="domain" description="OmpR/PhoB-type" evidence="11">
    <location>
        <begin position="139"/>
        <end position="238"/>
    </location>
</feature>
<name>A0A545THR7_9GAMM</name>
<dbReference type="GO" id="GO:0000976">
    <property type="term" value="F:transcription cis-regulatory region binding"/>
    <property type="evidence" value="ECO:0007669"/>
    <property type="project" value="TreeGrafter"/>
</dbReference>
<dbReference type="InterPro" id="IPR016032">
    <property type="entry name" value="Sig_transdc_resp-reg_C-effctor"/>
</dbReference>
<evidence type="ECO:0000256" key="8">
    <source>
        <dbReference type="PROSITE-ProRule" id="PRU00169"/>
    </source>
</evidence>
<keyword evidence="2 8" id="KW-0597">Phosphoprotein</keyword>
<dbReference type="CDD" id="cd17574">
    <property type="entry name" value="REC_OmpR"/>
    <property type="match status" value="1"/>
</dbReference>
<keyword evidence="4" id="KW-0805">Transcription regulation</keyword>
<evidence type="ECO:0000256" key="1">
    <source>
        <dbReference type="ARBA" id="ARBA00013332"/>
    </source>
</evidence>
<dbReference type="Gene3D" id="3.40.50.2300">
    <property type="match status" value="1"/>
</dbReference>
<evidence type="ECO:0000259" key="10">
    <source>
        <dbReference type="PROSITE" id="PS50110"/>
    </source>
</evidence>
<dbReference type="PROSITE" id="PS51755">
    <property type="entry name" value="OMPR_PHOB"/>
    <property type="match status" value="1"/>
</dbReference>